<dbReference type="PANTHER" id="PTHR12128:SF19">
    <property type="entry name" value="5-DEHYDRO-4-DEOXYGLUCARATE DEHYDRATASE 2-RELATED"/>
    <property type="match status" value="1"/>
</dbReference>
<dbReference type="GO" id="GO:0042838">
    <property type="term" value="P:D-glucarate catabolic process"/>
    <property type="evidence" value="ECO:0007669"/>
    <property type="project" value="UniProtKB-UniRule"/>
</dbReference>
<dbReference type="InterPro" id="IPR002220">
    <property type="entry name" value="DapA-like"/>
</dbReference>
<evidence type="ECO:0000256" key="8">
    <source>
        <dbReference type="PIRSR" id="PIRSR001365-2"/>
    </source>
</evidence>
<feature type="active site" description="Proton donor/acceptor" evidence="7">
    <location>
        <position position="133"/>
    </location>
</feature>
<dbReference type="PANTHER" id="PTHR12128">
    <property type="entry name" value="DIHYDRODIPICOLINATE SYNTHASE"/>
    <property type="match status" value="1"/>
</dbReference>
<dbReference type="SMART" id="SM01130">
    <property type="entry name" value="DHDPS"/>
    <property type="match status" value="1"/>
</dbReference>
<dbReference type="HAMAP" id="MF_00694">
    <property type="entry name" value="KDGDH"/>
    <property type="match status" value="1"/>
</dbReference>
<dbReference type="NCBIfam" id="NF002958">
    <property type="entry name" value="PRK03620.1"/>
    <property type="match status" value="1"/>
</dbReference>
<keyword evidence="10" id="KW-1185">Reference proteome</keyword>
<evidence type="ECO:0000256" key="7">
    <source>
        <dbReference type="PIRSR" id="PIRSR001365-1"/>
    </source>
</evidence>
<feature type="active site" description="Schiff-base intermediate with substrate" evidence="7">
    <location>
        <position position="158"/>
    </location>
</feature>
<gene>
    <name evidence="9" type="ORF">F4562_004664</name>
</gene>
<dbReference type="InterPro" id="IPR013785">
    <property type="entry name" value="Aldolase_TIM"/>
</dbReference>
<proteinExistence type="inferred from homology"/>
<dbReference type="RefSeq" id="WP_184541182.1">
    <property type="nucleotide sequence ID" value="NZ_JACHMP010000001.1"/>
</dbReference>
<evidence type="ECO:0000313" key="9">
    <source>
        <dbReference type="EMBL" id="MBB5821602.1"/>
    </source>
</evidence>
<keyword evidence="4 5" id="KW-0456">Lyase</keyword>
<name>A0A7W9IJ02_9ACTN</name>
<feature type="binding site" evidence="8">
    <location>
        <position position="46"/>
    </location>
    <ligand>
        <name>pyruvate</name>
        <dbReference type="ChEBI" id="CHEBI:15361"/>
    </ligand>
</feature>
<evidence type="ECO:0000256" key="5">
    <source>
        <dbReference type="HAMAP-Rule" id="MF_00694"/>
    </source>
</evidence>
<dbReference type="EC" id="4.2.1.41" evidence="5"/>
<dbReference type="AlphaFoldDB" id="A0A7W9IJ02"/>
<protein>
    <recommendedName>
        <fullName evidence="5">Probable 5-dehydro-4-deoxyglucarate dehydratase</fullName>
        <ecNumber evidence="5">4.2.1.41</ecNumber>
    </recommendedName>
    <alternativeName>
        <fullName evidence="5">5-keto-4-deoxy-glucarate dehydratase</fullName>
        <shortName evidence="5">KDGDH</shortName>
    </alternativeName>
</protein>
<comment type="caution">
    <text evidence="9">The sequence shown here is derived from an EMBL/GenBank/DDBJ whole genome shotgun (WGS) entry which is preliminary data.</text>
</comment>
<dbReference type="Proteomes" id="UP000540685">
    <property type="component" value="Unassembled WGS sequence"/>
</dbReference>
<dbReference type="Pfam" id="PF00701">
    <property type="entry name" value="DHDPS"/>
    <property type="match status" value="1"/>
</dbReference>
<accession>A0A7W9IJ02</accession>
<comment type="catalytic activity">
    <reaction evidence="1 5">
        <text>5-dehydro-4-deoxy-D-glucarate + H(+) = 2,5-dioxopentanoate + CO2 + H2O</text>
        <dbReference type="Rhea" id="RHEA:24608"/>
        <dbReference type="ChEBI" id="CHEBI:15377"/>
        <dbReference type="ChEBI" id="CHEBI:15378"/>
        <dbReference type="ChEBI" id="CHEBI:16526"/>
        <dbReference type="ChEBI" id="CHEBI:42819"/>
        <dbReference type="ChEBI" id="CHEBI:58136"/>
        <dbReference type="EC" id="4.2.1.41"/>
    </reaction>
</comment>
<evidence type="ECO:0000256" key="3">
    <source>
        <dbReference type="ARBA" id="ARBA00007592"/>
    </source>
</evidence>
<dbReference type="EMBL" id="JACHMP010000001">
    <property type="protein sequence ID" value="MBB5821602.1"/>
    <property type="molecule type" value="Genomic_DNA"/>
</dbReference>
<dbReference type="PIRSF" id="PIRSF001365">
    <property type="entry name" value="DHDPS"/>
    <property type="match status" value="1"/>
</dbReference>
<dbReference type="GO" id="GO:0047448">
    <property type="term" value="F:5-dehydro-4-deoxyglucarate dehydratase activity"/>
    <property type="evidence" value="ECO:0007669"/>
    <property type="project" value="UniProtKB-UniRule"/>
</dbReference>
<sequence>MTFEGILFFPVTPFGGDGGVDEDALAEHIENGVGAGAGGVFVACGTGEFHALSPAEIETCARVAAAVTAGRVPVFAAAGGPLPVALEQVRRIERAGADGVLLMPPYLVTGPQRGLLEYVRAVSAATSLRIIFYQRGAAVPTPGTAAEMAAVPNVVGIKDGVGSIELMQRTVLAVRREAGEGFQFFNGLPTAEMTAQAYRTIGVPLYSSAVFGFAPEVALRFHRAVGTGDDTTARTLLEEFYEPLVALREEVSGYPVSLVKAGVRLRGLDVGGVRPPLVDPTPEHLERLDALIGRGLELVGR</sequence>
<dbReference type="GO" id="GO:0008840">
    <property type="term" value="F:4-hydroxy-tetrahydrodipicolinate synthase activity"/>
    <property type="evidence" value="ECO:0007669"/>
    <property type="project" value="TreeGrafter"/>
</dbReference>
<dbReference type="InterPro" id="IPR017655">
    <property type="entry name" value="Dehydro-deoxyglucarate_dehyd"/>
</dbReference>
<evidence type="ECO:0000256" key="4">
    <source>
        <dbReference type="ARBA" id="ARBA00023239"/>
    </source>
</evidence>
<evidence type="ECO:0000256" key="6">
    <source>
        <dbReference type="PIRNR" id="PIRNR001365"/>
    </source>
</evidence>
<evidence type="ECO:0000313" key="10">
    <source>
        <dbReference type="Proteomes" id="UP000540685"/>
    </source>
</evidence>
<evidence type="ECO:0000256" key="2">
    <source>
        <dbReference type="ARBA" id="ARBA00004983"/>
    </source>
</evidence>
<comment type="similarity">
    <text evidence="3 5 6">Belongs to the DapA family.</text>
</comment>
<organism evidence="9 10">
    <name type="scientific">Streptosporangium becharense</name>
    <dbReference type="NCBI Taxonomy" id="1816182"/>
    <lineage>
        <taxon>Bacteria</taxon>
        <taxon>Bacillati</taxon>
        <taxon>Actinomycetota</taxon>
        <taxon>Actinomycetes</taxon>
        <taxon>Streptosporangiales</taxon>
        <taxon>Streptosporangiaceae</taxon>
        <taxon>Streptosporangium</taxon>
    </lineage>
</organism>
<comment type="pathway">
    <text evidence="2 5">Carbohydrate acid metabolism; D-glucarate degradation; 2,5-dioxopentanoate from D-glucarate: step 2/2.</text>
</comment>
<dbReference type="UniPathway" id="UPA00564">
    <property type="reaction ID" value="UER00628"/>
</dbReference>
<evidence type="ECO:0000256" key="1">
    <source>
        <dbReference type="ARBA" id="ARBA00001446"/>
    </source>
</evidence>
<reference evidence="9 10" key="1">
    <citation type="submission" date="2020-08" db="EMBL/GenBank/DDBJ databases">
        <title>Sequencing the genomes of 1000 actinobacteria strains.</title>
        <authorList>
            <person name="Klenk H.-P."/>
        </authorList>
    </citation>
    <scope>NUCLEOTIDE SEQUENCE [LARGE SCALE GENOMIC DNA]</scope>
    <source>
        <strain evidence="9 10">DSM 46887</strain>
    </source>
</reference>
<dbReference type="Gene3D" id="3.20.20.70">
    <property type="entry name" value="Aldolase class I"/>
    <property type="match status" value="1"/>
</dbReference>
<dbReference type="SUPFAM" id="SSF51569">
    <property type="entry name" value="Aldolase"/>
    <property type="match status" value="1"/>
</dbReference>